<protein>
    <submittedName>
        <fullName evidence="2">Uncharacterized protein</fullName>
    </submittedName>
</protein>
<feature type="compositionally biased region" description="Basic and acidic residues" evidence="1">
    <location>
        <begin position="201"/>
        <end position="219"/>
    </location>
</feature>
<dbReference type="RefSeq" id="WP_184259011.1">
    <property type="nucleotide sequence ID" value="NZ_JACHIO010000021.1"/>
</dbReference>
<evidence type="ECO:0000313" key="2">
    <source>
        <dbReference type="EMBL" id="MBB5065912.1"/>
    </source>
</evidence>
<dbReference type="EMBL" id="JACHIO010000021">
    <property type="protein sequence ID" value="MBB5065912.1"/>
    <property type="molecule type" value="Genomic_DNA"/>
</dbReference>
<sequence length="219" mass="24387">MPVSPPPRQYLSNAIRKCGSALLHQQCWLWGQDIKRAEGNLLLAHGFERIRPPDGVAGSSQYTLAVADDLSVRLWGFGIYFGAGTGIFLNRFEFIPREARRSDLWQAREMTALPRARDFSLLAQTLRWIGAYEAWVLRTLGPEHRKACLVGWPGAATSHCLIAEAWNELAAQVERSQPIPGAAGCRIAPAKGRLTYNPRTPRKERTHGRSRESRAATSA</sequence>
<comment type="caution">
    <text evidence="2">The sequence shown here is derived from an EMBL/GenBank/DDBJ whole genome shotgun (WGS) entry which is preliminary data.</text>
</comment>
<feature type="region of interest" description="Disordered" evidence="1">
    <location>
        <begin position="190"/>
        <end position="219"/>
    </location>
</feature>
<organism evidence="2 3">
    <name type="scientific">Granulicella mallensis</name>
    <dbReference type="NCBI Taxonomy" id="940614"/>
    <lineage>
        <taxon>Bacteria</taxon>
        <taxon>Pseudomonadati</taxon>
        <taxon>Acidobacteriota</taxon>
        <taxon>Terriglobia</taxon>
        <taxon>Terriglobales</taxon>
        <taxon>Acidobacteriaceae</taxon>
        <taxon>Granulicella</taxon>
    </lineage>
</organism>
<name>A0A7W8EBK3_9BACT</name>
<dbReference type="AlphaFoldDB" id="A0A7W8EBK3"/>
<evidence type="ECO:0000313" key="3">
    <source>
        <dbReference type="Proteomes" id="UP000584867"/>
    </source>
</evidence>
<evidence type="ECO:0000256" key="1">
    <source>
        <dbReference type="SAM" id="MobiDB-lite"/>
    </source>
</evidence>
<gene>
    <name evidence="2" type="ORF">HDF15_004282</name>
</gene>
<accession>A0A7W8EBK3</accession>
<proteinExistence type="predicted"/>
<dbReference type="Proteomes" id="UP000584867">
    <property type="component" value="Unassembled WGS sequence"/>
</dbReference>
<reference evidence="2 3" key="1">
    <citation type="submission" date="2020-08" db="EMBL/GenBank/DDBJ databases">
        <title>Genomic Encyclopedia of Type Strains, Phase IV (KMG-V): Genome sequencing to study the core and pangenomes of soil and plant-associated prokaryotes.</title>
        <authorList>
            <person name="Whitman W."/>
        </authorList>
    </citation>
    <scope>NUCLEOTIDE SEQUENCE [LARGE SCALE GENOMIC DNA]</scope>
    <source>
        <strain evidence="2 3">X5P3</strain>
    </source>
</reference>